<feature type="domain" description="XdhC Rossmann" evidence="2">
    <location>
        <begin position="198"/>
        <end position="340"/>
    </location>
</feature>
<reference evidence="3 4" key="1">
    <citation type="submission" date="2019-06" db="EMBL/GenBank/DDBJ databases">
        <title>Sequencing the genomes of 1000 actinobacteria strains.</title>
        <authorList>
            <person name="Klenk H.-P."/>
        </authorList>
    </citation>
    <scope>NUCLEOTIDE SEQUENCE [LARGE SCALE GENOMIC DNA]</scope>
    <source>
        <strain evidence="3 4">DSM 44819</strain>
    </source>
</reference>
<evidence type="ECO:0000313" key="4">
    <source>
        <dbReference type="Proteomes" id="UP000315983"/>
    </source>
</evidence>
<gene>
    <name evidence="3" type="ORF">FB564_1087</name>
</gene>
<dbReference type="Gene3D" id="3.40.50.720">
    <property type="entry name" value="NAD(P)-binding Rossmann-like Domain"/>
    <property type="match status" value="1"/>
</dbReference>
<evidence type="ECO:0000259" key="2">
    <source>
        <dbReference type="Pfam" id="PF13478"/>
    </source>
</evidence>
<dbReference type="EMBL" id="VFOL01000001">
    <property type="protein sequence ID" value="TQL36010.1"/>
    <property type="molecule type" value="Genomic_DNA"/>
</dbReference>
<dbReference type="PANTHER" id="PTHR30388:SF4">
    <property type="entry name" value="MOLYBDENUM COFACTOR INSERTION CHAPERONE PAOD"/>
    <property type="match status" value="1"/>
</dbReference>
<evidence type="ECO:0000259" key="1">
    <source>
        <dbReference type="Pfam" id="PF02625"/>
    </source>
</evidence>
<name>A0A542XJP1_SALAC</name>
<dbReference type="Pfam" id="PF02625">
    <property type="entry name" value="XdhC_CoxI"/>
    <property type="match status" value="1"/>
</dbReference>
<dbReference type="InterPro" id="IPR003777">
    <property type="entry name" value="XdhC_CoxI"/>
</dbReference>
<dbReference type="Pfam" id="PF13478">
    <property type="entry name" value="XdhC_C"/>
    <property type="match status" value="1"/>
</dbReference>
<organism evidence="3 4">
    <name type="scientific">Salinispora arenicola</name>
    <dbReference type="NCBI Taxonomy" id="168697"/>
    <lineage>
        <taxon>Bacteria</taxon>
        <taxon>Bacillati</taxon>
        <taxon>Actinomycetota</taxon>
        <taxon>Actinomycetes</taxon>
        <taxon>Micromonosporales</taxon>
        <taxon>Micromonosporaceae</taxon>
        <taxon>Salinispora</taxon>
    </lineage>
</organism>
<comment type="caution">
    <text evidence="3">The sequence shown here is derived from an EMBL/GenBank/DDBJ whole genome shotgun (WGS) entry which is preliminary data.</text>
</comment>
<evidence type="ECO:0000313" key="3">
    <source>
        <dbReference type="EMBL" id="TQL36010.1"/>
    </source>
</evidence>
<dbReference type="Proteomes" id="UP000315983">
    <property type="component" value="Unassembled WGS sequence"/>
</dbReference>
<dbReference type="InterPro" id="IPR052698">
    <property type="entry name" value="MoCofactor_Util/Proc"/>
</dbReference>
<protein>
    <submittedName>
        <fullName evidence="3">Xanthine dehydrogenase accessory factor</fullName>
    </submittedName>
</protein>
<dbReference type="AlphaFoldDB" id="A0A542XJP1"/>
<dbReference type="RefSeq" id="WP_016810586.1">
    <property type="nucleotide sequence ID" value="NZ_BOQM01000042.1"/>
</dbReference>
<proteinExistence type="predicted"/>
<dbReference type="InterPro" id="IPR027051">
    <property type="entry name" value="XdhC_Rossmann_dom"/>
</dbReference>
<sequence length="369" mass="38583">MTAEIRYVAPALRQWCSAGAPFAVATVVGVSGSTPCPVGTVMAVCATGEVAGGVAGGCVDGAVFTVAQEAIRSGRAHRSRYAHQSDAAPIVGLACRSEIDVVVLPAAVDVLTPLLDRLLANQTVGSALVLPADRPAALLVADPNRLWGSSGDAEVDEMVACRLRAPASHGGRQIERLVGARGRPVDVLLVGHQPAPRMLLYGMSPVARAMSQLGRFLGFDVTVCDPRPTFMQAGHFPDAHQVVCDWPHRHLSSIDVDARTVIVVLSHDDRHETELLSLALRGRAGYVGVMGSRVTQRERLLRLTAAGLTADDLCRLRAPIGLDLGAQTPQETAVSICAELVAVSGAGGTGRPLTYLDGPIHRHAGAPVG</sequence>
<accession>A0A542XJP1</accession>
<dbReference type="PANTHER" id="PTHR30388">
    <property type="entry name" value="ALDEHYDE OXIDOREDUCTASE MOLYBDENUM COFACTOR ASSEMBLY PROTEIN"/>
    <property type="match status" value="1"/>
</dbReference>
<feature type="domain" description="XdhC- CoxI" evidence="1">
    <location>
        <begin position="15"/>
        <end position="81"/>
    </location>
</feature>
<dbReference type="GeneID" id="93770405"/>